<sequence>MLKTNSITGIDKIKKAVKDLPLEGKIEVLTMLEDELFAMRFKNLLSGFRVSAQKYPMTLEEITKEVEAVRQKRYESRN</sequence>
<dbReference type="STRING" id="1817893.AUJ66_04380"/>
<dbReference type="AlphaFoldDB" id="A0A1J4SGE6"/>
<evidence type="ECO:0000313" key="2">
    <source>
        <dbReference type="Proteomes" id="UP000182278"/>
    </source>
</evidence>
<reference evidence="1 2" key="1">
    <citation type="journal article" date="2016" name="Environ. Microbiol.">
        <title>Genomic resolution of a cold subsurface aquifer community provides metabolic insights for novel microbes adapted to high CO concentrations.</title>
        <authorList>
            <person name="Probst A.J."/>
            <person name="Castelle C.J."/>
            <person name="Singh A."/>
            <person name="Brown C.T."/>
            <person name="Anantharaman K."/>
            <person name="Sharon I."/>
            <person name="Hug L.A."/>
            <person name="Burstein D."/>
            <person name="Emerson J.B."/>
            <person name="Thomas B.C."/>
            <person name="Banfield J.F."/>
        </authorList>
    </citation>
    <scope>NUCLEOTIDE SEQUENCE [LARGE SCALE GENOMIC DNA]</scope>
    <source>
        <strain evidence="1">CG1_02_38_46</strain>
    </source>
</reference>
<evidence type="ECO:0000313" key="1">
    <source>
        <dbReference type="EMBL" id="OIN97118.1"/>
    </source>
</evidence>
<organism evidence="1 2">
    <name type="scientific">Candidatus Desantisbacteria bacterium CG1_02_38_46</name>
    <dbReference type="NCBI Taxonomy" id="1817893"/>
    <lineage>
        <taxon>Bacteria</taxon>
        <taxon>Candidatus Desantisiibacteriota</taxon>
    </lineage>
</organism>
<name>A0A1J4SGE6_9BACT</name>
<accession>A0A1J4SGE6</accession>
<gene>
    <name evidence="1" type="ORF">AUJ66_04380</name>
</gene>
<proteinExistence type="predicted"/>
<comment type="caution">
    <text evidence="1">The sequence shown here is derived from an EMBL/GenBank/DDBJ whole genome shotgun (WGS) entry which is preliminary data.</text>
</comment>
<protein>
    <submittedName>
        <fullName evidence="1">Uncharacterized protein</fullName>
    </submittedName>
</protein>
<dbReference type="EMBL" id="MNUO01000064">
    <property type="protein sequence ID" value="OIN97118.1"/>
    <property type="molecule type" value="Genomic_DNA"/>
</dbReference>
<dbReference type="Proteomes" id="UP000182278">
    <property type="component" value="Unassembled WGS sequence"/>
</dbReference>